<gene>
    <name evidence="15" type="ORF">ABLG96_18440</name>
</gene>
<dbReference type="InterPro" id="IPR012340">
    <property type="entry name" value="NA-bd_OB-fold"/>
</dbReference>
<dbReference type="Gene3D" id="3.30.470.30">
    <property type="entry name" value="DNA ligase/mRNA capping enzyme"/>
    <property type="match status" value="1"/>
</dbReference>
<keyword evidence="5" id="KW-0479">Metal-binding</keyword>
<dbReference type="GO" id="GO:0003910">
    <property type="term" value="F:DNA ligase (ATP) activity"/>
    <property type="evidence" value="ECO:0007669"/>
    <property type="project" value="UniProtKB-EC"/>
</dbReference>
<name>A0AAU8DN10_9ACTN</name>
<keyword evidence="6" id="KW-0547">Nucleotide-binding</keyword>
<dbReference type="NCBIfam" id="NF002868">
    <property type="entry name" value="PRK03180.1"/>
    <property type="match status" value="1"/>
</dbReference>
<dbReference type="InterPro" id="IPR012308">
    <property type="entry name" value="DNA_ligase_ATP-dep_N"/>
</dbReference>
<evidence type="ECO:0000256" key="4">
    <source>
        <dbReference type="ARBA" id="ARBA00022705"/>
    </source>
</evidence>
<dbReference type="SUPFAM" id="SSF117018">
    <property type="entry name" value="ATP-dependent DNA ligase DNA-binding domain"/>
    <property type="match status" value="1"/>
</dbReference>
<dbReference type="InterPro" id="IPR000977">
    <property type="entry name" value="DNA_ligase_ATP-dep"/>
</dbReference>
<evidence type="ECO:0000256" key="6">
    <source>
        <dbReference type="ARBA" id="ARBA00022741"/>
    </source>
</evidence>
<dbReference type="GO" id="GO:0046872">
    <property type="term" value="F:metal ion binding"/>
    <property type="evidence" value="ECO:0007669"/>
    <property type="project" value="UniProtKB-KW"/>
</dbReference>
<dbReference type="PANTHER" id="PTHR45674">
    <property type="entry name" value="DNA LIGASE 1/3 FAMILY MEMBER"/>
    <property type="match status" value="1"/>
</dbReference>
<evidence type="ECO:0000256" key="1">
    <source>
        <dbReference type="ARBA" id="ARBA00012727"/>
    </source>
</evidence>
<accession>A0AAU8DN10</accession>
<keyword evidence="11" id="KW-0131">Cell cycle</keyword>
<comment type="similarity">
    <text evidence="13">Belongs to the ATP-dependent DNA ligase family.</text>
</comment>
<evidence type="ECO:0000256" key="11">
    <source>
        <dbReference type="ARBA" id="ARBA00023306"/>
    </source>
</evidence>
<dbReference type="RefSeq" id="WP_353648776.1">
    <property type="nucleotide sequence ID" value="NZ_CP159218.1"/>
</dbReference>
<dbReference type="PROSITE" id="PS50160">
    <property type="entry name" value="DNA_LIGASE_A3"/>
    <property type="match status" value="1"/>
</dbReference>
<dbReference type="PANTHER" id="PTHR45674:SF13">
    <property type="entry name" value="DNA LIGASE-RELATED"/>
    <property type="match status" value="1"/>
</dbReference>
<dbReference type="GO" id="GO:0071897">
    <property type="term" value="P:DNA biosynthetic process"/>
    <property type="evidence" value="ECO:0007669"/>
    <property type="project" value="InterPro"/>
</dbReference>
<keyword evidence="7" id="KW-0227">DNA damage</keyword>
<dbReference type="Pfam" id="PF04679">
    <property type="entry name" value="DNA_ligase_A_C"/>
    <property type="match status" value="1"/>
</dbReference>
<evidence type="ECO:0000256" key="10">
    <source>
        <dbReference type="ARBA" id="ARBA00023204"/>
    </source>
</evidence>
<evidence type="ECO:0000256" key="7">
    <source>
        <dbReference type="ARBA" id="ARBA00022763"/>
    </source>
</evidence>
<keyword evidence="10" id="KW-0234">DNA repair</keyword>
<dbReference type="SUPFAM" id="SSF56091">
    <property type="entry name" value="DNA ligase/mRNA capping enzyme, catalytic domain"/>
    <property type="match status" value="1"/>
</dbReference>
<dbReference type="InterPro" id="IPR036599">
    <property type="entry name" value="DNA_ligase_N_sf"/>
</dbReference>
<evidence type="ECO:0000256" key="3">
    <source>
        <dbReference type="ARBA" id="ARBA00022618"/>
    </source>
</evidence>
<dbReference type="EMBL" id="CP159218">
    <property type="protein sequence ID" value="XCG63161.1"/>
    <property type="molecule type" value="Genomic_DNA"/>
</dbReference>
<keyword evidence="4" id="KW-0235">DNA replication</keyword>
<dbReference type="InterPro" id="IPR012310">
    <property type="entry name" value="DNA_ligase_ATP-dep_cent"/>
</dbReference>
<evidence type="ECO:0000256" key="9">
    <source>
        <dbReference type="ARBA" id="ARBA00023172"/>
    </source>
</evidence>
<reference evidence="15" key="1">
    <citation type="submission" date="2024-05" db="EMBL/GenBank/DDBJ databases">
        <authorList>
            <person name="Cai S.Y."/>
            <person name="Jin L.M."/>
            <person name="Li H.R."/>
        </authorList>
    </citation>
    <scope>NUCLEOTIDE SEQUENCE</scope>
    <source>
        <strain evidence="15">A5-74</strain>
    </source>
</reference>
<dbReference type="AlphaFoldDB" id="A0AAU8DN10"/>
<organism evidence="15">
    <name type="scientific">Nakamurella sp. A5-74</name>
    <dbReference type="NCBI Taxonomy" id="3158264"/>
    <lineage>
        <taxon>Bacteria</taxon>
        <taxon>Bacillati</taxon>
        <taxon>Actinomycetota</taxon>
        <taxon>Actinomycetes</taxon>
        <taxon>Nakamurellales</taxon>
        <taxon>Nakamurellaceae</taxon>
        <taxon>Nakamurella</taxon>
    </lineage>
</organism>
<dbReference type="InterPro" id="IPR050191">
    <property type="entry name" value="ATP-dep_DNA_ligase"/>
</dbReference>
<evidence type="ECO:0000256" key="12">
    <source>
        <dbReference type="ARBA" id="ARBA00034003"/>
    </source>
</evidence>
<dbReference type="GO" id="GO:0003677">
    <property type="term" value="F:DNA binding"/>
    <property type="evidence" value="ECO:0007669"/>
    <property type="project" value="InterPro"/>
</dbReference>
<evidence type="ECO:0000256" key="13">
    <source>
        <dbReference type="RuleBase" id="RU004196"/>
    </source>
</evidence>
<comment type="catalytic activity">
    <reaction evidence="12">
        <text>ATP + (deoxyribonucleotide)n-3'-hydroxyl + 5'-phospho-(deoxyribonucleotide)m = (deoxyribonucleotide)n+m + AMP + diphosphate.</text>
        <dbReference type="EC" id="6.5.1.1"/>
    </reaction>
</comment>
<keyword evidence="8" id="KW-0067">ATP-binding</keyword>
<evidence type="ECO:0000313" key="15">
    <source>
        <dbReference type="EMBL" id="XCG63161.1"/>
    </source>
</evidence>
<dbReference type="Gene3D" id="1.10.3260.10">
    <property type="entry name" value="DNA ligase, ATP-dependent, N-terminal domain"/>
    <property type="match status" value="1"/>
</dbReference>
<sequence length="523" mass="55501">MTHPDVRGRQLLVAELVRVLDAVTVTRSRTAKIAAIAELLAVCAIDELPVLIGLLLGKPRQGRLGIGYRSLQSAMPEPAAAPSLALIDVDAAFTALSATVGTGSGSTTRRAQILGELLARAPAVEQELITRVIVGEVRTGALQGLVTDAVARAFEAPVAQVRRAAMLSGHLAVVAIAAAHGDPLDTIGLVPGVPVLPMLAASAPSAAAAVEQIGGAVVEYKLDGARLQVHRVAGVVSAWTRSLADVTERVPELVELVSTFPGGDLILDGETLTLDESGAPRPFADTMSRFGARAAREASLQVQFFDVLHAGGRDLIDEPLRERRAVLEQIAGAAVVRSVPTTDPEAAEQTFREAIAAGHEGVIVKSIDAPYAAGRRGSDWIKVKPVHTYDLVVLAAEWGYGRRSGWLSNLHLGARDPDGRFGEPGGFVMLGKTFKGLTDEILRWQTEYFPQIETRRTAGTVFIEPTTVVEIAIDGVQRSSRYPGGVALRFARVKRYRVGDEGKPAAEADTIDTLRALLPEPPD</sequence>
<dbReference type="GO" id="GO:0051301">
    <property type="term" value="P:cell division"/>
    <property type="evidence" value="ECO:0007669"/>
    <property type="project" value="UniProtKB-KW"/>
</dbReference>
<dbReference type="InterPro" id="IPR012309">
    <property type="entry name" value="DNA_ligase_ATP-dep_C"/>
</dbReference>
<dbReference type="Pfam" id="PF04675">
    <property type="entry name" value="DNA_ligase_A_N"/>
    <property type="match status" value="1"/>
</dbReference>
<keyword evidence="9" id="KW-0233">DNA recombination</keyword>
<dbReference type="GO" id="GO:0005524">
    <property type="term" value="F:ATP binding"/>
    <property type="evidence" value="ECO:0007669"/>
    <property type="project" value="UniProtKB-KW"/>
</dbReference>
<feature type="domain" description="ATP-dependent DNA ligase family profile" evidence="14">
    <location>
        <begin position="293"/>
        <end position="416"/>
    </location>
</feature>
<dbReference type="GO" id="GO:0006310">
    <property type="term" value="P:DNA recombination"/>
    <property type="evidence" value="ECO:0007669"/>
    <property type="project" value="UniProtKB-KW"/>
</dbReference>
<dbReference type="Pfam" id="PF01068">
    <property type="entry name" value="DNA_ligase_A_M"/>
    <property type="match status" value="1"/>
</dbReference>
<protein>
    <recommendedName>
        <fullName evidence="1">DNA ligase (ATP)</fullName>
        <ecNumber evidence="1">6.5.1.1</ecNumber>
    </recommendedName>
</protein>
<dbReference type="Gene3D" id="2.40.50.140">
    <property type="entry name" value="Nucleic acid-binding proteins"/>
    <property type="match status" value="1"/>
</dbReference>
<evidence type="ECO:0000256" key="5">
    <source>
        <dbReference type="ARBA" id="ARBA00022723"/>
    </source>
</evidence>
<dbReference type="EC" id="6.5.1.1" evidence="1"/>
<evidence type="ECO:0000256" key="8">
    <source>
        <dbReference type="ARBA" id="ARBA00022840"/>
    </source>
</evidence>
<dbReference type="GO" id="GO:0006281">
    <property type="term" value="P:DNA repair"/>
    <property type="evidence" value="ECO:0007669"/>
    <property type="project" value="UniProtKB-KW"/>
</dbReference>
<dbReference type="CDD" id="cd07901">
    <property type="entry name" value="Adenylation_DNA_ligase_Arch_LigB"/>
    <property type="match status" value="1"/>
</dbReference>
<dbReference type="SUPFAM" id="SSF50249">
    <property type="entry name" value="Nucleic acid-binding proteins"/>
    <property type="match status" value="1"/>
</dbReference>
<evidence type="ECO:0000259" key="14">
    <source>
        <dbReference type="PROSITE" id="PS50160"/>
    </source>
</evidence>
<proteinExistence type="inferred from homology"/>
<dbReference type="GO" id="GO:0006260">
    <property type="term" value="P:DNA replication"/>
    <property type="evidence" value="ECO:0007669"/>
    <property type="project" value="UniProtKB-KW"/>
</dbReference>
<dbReference type="NCBIfam" id="TIGR00574">
    <property type="entry name" value="dnl1"/>
    <property type="match status" value="1"/>
</dbReference>
<evidence type="ECO:0000256" key="2">
    <source>
        <dbReference type="ARBA" id="ARBA00022598"/>
    </source>
</evidence>
<keyword evidence="3" id="KW-0132">Cell division</keyword>
<keyword evidence="2 15" id="KW-0436">Ligase</keyword>